<feature type="region of interest" description="Disordered" evidence="3">
    <location>
        <begin position="283"/>
        <end position="305"/>
    </location>
</feature>
<dbReference type="PROSITE" id="PS50118">
    <property type="entry name" value="HMG_BOX_2"/>
    <property type="match status" value="1"/>
</dbReference>
<dbReference type="PROSITE" id="PS50157">
    <property type="entry name" value="ZINC_FINGER_C2H2_2"/>
    <property type="match status" value="1"/>
</dbReference>
<dbReference type="EMBL" id="JAWDGP010006574">
    <property type="protein sequence ID" value="KAK3738796.1"/>
    <property type="molecule type" value="Genomic_DNA"/>
</dbReference>
<dbReference type="GO" id="GO:0000981">
    <property type="term" value="F:DNA-binding transcription factor activity, RNA polymerase II-specific"/>
    <property type="evidence" value="ECO:0007669"/>
    <property type="project" value="TreeGrafter"/>
</dbReference>
<gene>
    <name evidence="6" type="ORF">RRG08_035676</name>
</gene>
<feature type="domain" description="HMG box" evidence="4">
    <location>
        <begin position="366"/>
        <end position="434"/>
    </location>
</feature>
<dbReference type="PANTHER" id="PTHR15499">
    <property type="entry name" value="HMG BOX-CONTAINING PROTEIN 1"/>
    <property type="match status" value="1"/>
</dbReference>
<dbReference type="GO" id="GO:0000978">
    <property type="term" value="F:RNA polymerase II cis-regulatory region sequence-specific DNA binding"/>
    <property type="evidence" value="ECO:0007669"/>
    <property type="project" value="TreeGrafter"/>
</dbReference>
<feature type="compositionally biased region" description="Acidic residues" evidence="3">
    <location>
        <begin position="69"/>
        <end position="102"/>
    </location>
</feature>
<dbReference type="InterPro" id="IPR039655">
    <property type="entry name" value="HBP1"/>
</dbReference>
<evidence type="ECO:0000313" key="7">
    <source>
        <dbReference type="Proteomes" id="UP001283361"/>
    </source>
</evidence>
<keyword evidence="2" id="KW-0238">DNA-binding</keyword>
<feature type="DNA-binding region" description="HMG box" evidence="2">
    <location>
        <begin position="366"/>
        <end position="434"/>
    </location>
</feature>
<dbReference type="SMART" id="SM00398">
    <property type="entry name" value="HMG"/>
    <property type="match status" value="1"/>
</dbReference>
<keyword evidence="7" id="KW-1185">Reference proteome</keyword>
<name>A0AAE0YAY1_9GAST</name>
<evidence type="ECO:0000256" key="2">
    <source>
        <dbReference type="PROSITE-ProRule" id="PRU00267"/>
    </source>
</evidence>
<feature type="compositionally biased region" description="Low complexity" evidence="3">
    <location>
        <begin position="348"/>
        <end position="361"/>
    </location>
</feature>
<keyword evidence="1" id="KW-0863">Zinc-finger</keyword>
<feature type="region of interest" description="Disordered" evidence="3">
    <location>
        <begin position="1"/>
        <end position="146"/>
    </location>
</feature>
<feature type="region of interest" description="Disordered" evidence="3">
    <location>
        <begin position="317"/>
        <end position="369"/>
    </location>
</feature>
<dbReference type="SUPFAM" id="SSF47095">
    <property type="entry name" value="HMG-box"/>
    <property type="match status" value="1"/>
</dbReference>
<evidence type="ECO:0000259" key="5">
    <source>
        <dbReference type="PROSITE" id="PS50157"/>
    </source>
</evidence>
<evidence type="ECO:0000313" key="6">
    <source>
        <dbReference type="EMBL" id="KAK3738796.1"/>
    </source>
</evidence>
<keyword evidence="1" id="KW-0862">Zinc</keyword>
<dbReference type="SMART" id="SM00355">
    <property type="entry name" value="ZnF_C2H2"/>
    <property type="match status" value="2"/>
</dbReference>
<dbReference type="GO" id="GO:0008270">
    <property type="term" value="F:zinc ion binding"/>
    <property type="evidence" value="ECO:0007669"/>
    <property type="project" value="UniProtKB-KW"/>
</dbReference>
<protein>
    <submittedName>
        <fullName evidence="6">Uncharacterized protein</fullName>
    </submittedName>
</protein>
<dbReference type="Pfam" id="PF00505">
    <property type="entry name" value="HMG_box"/>
    <property type="match status" value="1"/>
</dbReference>
<feature type="compositionally biased region" description="Acidic residues" evidence="3">
    <location>
        <begin position="52"/>
        <end position="62"/>
    </location>
</feature>
<sequence>MDGDGELQPGDDVNASLPCASESAERHGGSNMKDAKDTGANDSNNNGGGGGGDDDDGGDGGDDGGGGGGDDDGGGSEEKGDDDDDGEEDEEEEDFEEDDSDEDRMHIDIPEEQEGEGEDDQDSTDGEPPSSLVPPGAVVKSTATSVKRVPVQSQRMRDYQAMQQVVSQSSRPRRCPICGRVLYSGPGFRYHLSTHHAGKESFTCDTCRKKFRSFNGLKYHRKRKRCKGLSMSTADVPEDLAASASSLTTSQTTGAPIQTPFKTSFEEEFHAQRLMELAKIATSPQSPLLQSPGPDSRGSVSGAFFDDPEASAVMTLSSMMRSSESRKSIEACSSSTTQYSSQQHHHQQQQQQPQPQQQHPSQDSKSKRPMNGFMLFAQQHRAELKKKYPNTNNRMISTKLSEEWNNLPDSVRQQWKDEAKIKAEQQLKEHPDCWKRKK</sequence>
<dbReference type="InterPro" id="IPR036910">
    <property type="entry name" value="HMG_box_dom_sf"/>
</dbReference>
<dbReference type="PANTHER" id="PTHR15499:SF3">
    <property type="entry name" value="HMG BOX-CONTAINING PROTEIN 1"/>
    <property type="match status" value="1"/>
</dbReference>
<accession>A0AAE0YAY1</accession>
<feature type="compositionally biased region" description="Low complexity" evidence="3">
    <location>
        <begin position="283"/>
        <end position="292"/>
    </location>
</feature>
<dbReference type="Proteomes" id="UP001283361">
    <property type="component" value="Unassembled WGS sequence"/>
</dbReference>
<dbReference type="InterPro" id="IPR036236">
    <property type="entry name" value="Znf_C2H2_sf"/>
</dbReference>
<dbReference type="AlphaFoldDB" id="A0AAE0YAY1"/>
<dbReference type="Gene3D" id="3.30.160.60">
    <property type="entry name" value="Classic Zinc Finger"/>
    <property type="match status" value="1"/>
</dbReference>
<feature type="compositionally biased region" description="Acidic residues" evidence="3">
    <location>
        <begin position="110"/>
        <end position="125"/>
    </location>
</feature>
<comment type="caution">
    <text evidence="6">The sequence shown here is derived from an EMBL/GenBank/DDBJ whole genome shotgun (WGS) entry which is preliminary data.</text>
</comment>
<evidence type="ECO:0000256" key="1">
    <source>
        <dbReference type="PROSITE-ProRule" id="PRU00042"/>
    </source>
</evidence>
<feature type="compositionally biased region" description="Basic and acidic residues" evidence="3">
    <location>
        <begin position="23"/>
        <end position="39"/>
    </location>
</feature>
<proteinExistence type="predicted"/>
<evidence type="ECO:0000256" key="3">
    <source>
        <dbReference type="SAM" id="MobiDB-lite"/>
    </source>
</evidence>
<dbReference type="InterPro" id="IPR013087">
    <property type="entry name" value="Znf_C2H2_type"/>
</dbReference>
<organism evidence="6 7">
    <name type="scientific">Elysia crispata</name>
    <name type="common">lettuce slug</name>
    <dbReference type="NCBI Taxonomy" id="231223"/>
    <lineage>
        <taxon>Eukaryota</taxon>
        <taxon>Metazoa</taxon>
        <taxon>Spiralia</taxon>
        <taxon>Lophotrochozoa</taxon>
        <taxon>Mollusca</taxon>
        <taxon>Gastropoda</taxon>
        <taxon>Heterobranchia</taxon>
        <taxon>Euthyneura</taxon>
        <taxon>Panpulmonata</taxon>
        <taxon>Sacoglossa</taxon>
        <taxon>Placobranchoidea</taxon>
        <taxon>Plakobranchidae</taxon>
        <taxon>Elysia</taxon>
    </lineage>
</organism>
<dbReference type="PROSITE" id="PS00028">
    <property type="entry name" value="ZINC_FINGER_C2H2_1"/>
    <property type="match status" value="1"/>
</dbReference>
<feature type="domain" description="C2H2-type" evidence="5">
    <location>
        <begin position="202"/>
        <end position="237"/>
    </location>
</feature>
<dbReference type="SUPFAM" id="SSF57667">
    <property type="entry name" value="beta-beta-alpha zinc fingers"/>
    <property type="match status" value="1"/>
</dbReference>
<dbReference type="GO" id="GO:0005634">
    <property type="term" value="C:nucleus"/>
    <property type="evidence" value="ECO:0007669"/>
    <property type="project" value="UniProtKB-UniRule"/>
</dbReference>
<dbReference type="Gene3D" id="1.10.30.10">
    <property type="entry name" value="High mobility group box domain"/>
    <property type="match status" value="1"/>
</dbReference>
<reference evidence="6" key="1">
    <citation type="journal article" date="2023" name="G3 (Bethesda)">
        <title>A reference genome for the long-term kleptoplast-retaining sea slug Elysia crispata morphotype clarki.</title>
        <authorList>
            <person name="Eastman K.E."/>
            <person name="Pendleton A.L."/>
            <person name="Shaikh M.A."/>
            <person name="Suttiyut T."/>
            <person name="Ogas R."/>
            <person name="Tomko P."/>
            <person name="Gavelis G."/>
            <person name="Widhalm J.R."/>
            <person name="Wisecaver J.H."/>
        </authorList>
    </citation>
    <scope>NUCLEOTIDE SEQUENCE</scope>
    <source>
        <strain evidence="6">ECLA1</strain>
    </source>
</reference>
<keyword evidence="1" id="KW-0479">Metal-binding</keyword>
<keyword evidence="2" id="KW-0539">Nucleus</keyword>
<dbReference type="InterPro" id="IPR009071">
    <property type="entry name" value="HMG_box_dom"/>
</dbReference>
<evidence type="ECO:0000259" key="4">
    <source>
        <dbReference type="PROSITE" id="PS50118"/>
    </source>
</evidence>